<dbReference type="AlphaFoldDB" id="A0A069B207"/>
<gene>
    <name evidence="1" type="ORF">BN1095_7570001</name>
</gene>
<dbReference type="EMBL" id="LK933468">
    <property type="protein sequence ID" value="CDT77474.1"/>
    <property type="molecule type" value="Genomic_DNA"/>
</dbReference>
<organism evidence="1">
    <name type="scientific">Clostridioides difficile</name>
    <name type="common">Peptoclostridium difficile</name>
    <dbReference type="NCBI Taxonomy" id="1496"/>
    <lineage>
        <taxon>Bacteria</taxon>
        <taxon>Bacillati</taxon>
        <taxon>Bacillota</taxon>
        <taxon>Clostridia</taxon>
        <taxon>Peptostreptococcales</taxon>
        <taxon>Peptostreptococcaceae</taxon>
        <taxon>Clostridioides</taxon>
    </lineage>
</organism>
<sequence length="69" mass="7511">MHAVFVQNGVDALFQPCFGGLGGEAEIEFDVQLARNDVGRACAAVDIGNLKAGWREIFVAFVPDFLRQL</sequence>
<reference evidence="1" key="1">
    <citation type="submission" date="2014-07" db="EMBL/GenBank/DDBJ databases">
        <authorList>
            <person name="Monot Marc"/>
        </authorList>
    </citation>
    <scope>NUCLEOTIDE SEQUENCE</scope>
    <source>
        <strain evidence="1">7032989</strain>
    </source>
</reference>
<accession>A0A069B207</accession>
<proteinExistence type="predicted"/>
<name>A0A069B207_CLODI</name>
<protein>
    <submittedName>
        <fullName evidence="1">Uncharacterized protein</fullName>
    </submittedName>
</protein>
<evidence type="ECO:0000313" key="1">
    <source>
        <dbReference type="EMBL" id="CDT77474.1"/>
    </source>
</evidence>